<dbReference type="EnsemblMetazoa" id="ADAC005308-RA">
    <property type="protein sequence ID" value="ADAC005308-PA"/>
    <property type="gene ID" value="ADAC005308"/>
</dbReference>
<dbReference type="Gene3D" id="3.40.50.1820">
    <property type="entry name" value="alpha/beta hydrolase"/>
    <property type="match status" value="1"/>
</dbReference>
<dbReference type="EMBL" id="ADMH02001328">
    <property type="protein sequence ID" value="ETN62985.1"/>
    <property type="molecule type" value="Genomic_DNA"/>
</dbReference>
<dbReference type="HOGENOM" id="CLU_010974_0_1_1"/>
<reference evidence="2" key="4">
    <citation type="submission" date="2015-06" db="UniProtKB">
        <authorList>
            <consortium name="EnsemblMetazoa"/>
        </authorList>
    </citation>
    <scope>IDENTIFICATION</scope>
</reference>
<name>W5JJB5_ANODA</name>
<proteinExistence type="predicted"/>
<sequence length="281" mass="32092">MEVECLDAPPNKAKRQALFFRHTKAAFHEIGTIDIAAIIDYILLETNVQRIFYIGHNQGMTALFALLTTKPRYNRKLHHAVGLASIAYLGTTDNRVLRRAAELTDRIHATLRSLNVHEIKPTPDIIRLLSGAVCSGETNDMCAVALRGLLGTTVDRSRALLPVIVDDLWCSISTRQLIHFGQLMQTKKFQQFDFRNYMLNTKQYGQAKPPEYNLSRVMVPVSLFHGSKDFITSNQDAMKLKSELRNVKNFIEIPNMNHIDFVYSNQLYGQVTRRIIDLFKQ</sequence>
<evidence type="ECO:0000313" key="3">
    <source>
        <dbReference type="Proteomes" id="UP000000673"/>
    </source>
</evidence>
<dbReference type="VEuPathDB" id="VectorBase:ADAR2_011231"/>
<dbReference type="Proteomes" id="UP000000673">
    <property type="component" value="Unassembled WGS sequence"/>
</dbReference>
<dbReference type="STRING" id="43151.W5JJB5"/>
<dbReference type="OMA" id="HILCNIA"/>
<dbReference type="InterPro" id="IPR029058">
    <property type="entry name" value="AB_hydrolase_fold"/>
</dbReference>
<dbReference type="eggNOG" id="KOG2624">
    <property type="taxonomic scope" value="Eukaryota"/>
</dbReference>
<dbReference type="VEuPathDB" id="VectorBase:ADAC005308"/>
<organism evidence="1">
    <name type="scientific">Anopheles darlingi</name>
    <name type="common">Mosquito</name>
    <dbReference type="NCBI Taxonomy" id="43151"/>
    <lineage>
        <taxon>Eukaryota</taxon>
        <taxon>Metazoa</taxon>
        <taxon>Ecdysozoa</taxon>
        <taxon>Arthropoda</taxon>
        <taxon>Hexapoda</taxon>
        <taxon>Insecta</taxon>
        <taxon>Pterygota</taxon>
        <taxon>Neoptera</taxon>
        <taxon>Endopterygota</taxon>
        <taxon>Diptera</taxon>
        <taxon>Nematocera</taxon>
        <taxon>Culicoidea</taxon>
        <taxon>Culicidae</taxon>
        <taxon>Anophelinae</taxon>
        <taxon>Anopheles</taxon>
    </lineage>
</organism>
<evidence type="ECO:0000313" key="1">
    <source>
        <dbReference type="EMBL" id="ETN62985.1"/>
    </source>
</evidence>
<protein>
    <submittedName>
        <fullName evidence="1">Lysosomal acid lipase</fullName>
    </submittedName>
</protein>
<accession>W5JJB5</accession>
<dbReference type="AlphaFoldDB" id="W5JJB5"/>
<reference evidence="1 3" key="1">
    <citation type="journal article" date="2010" name="BMC Genomics">
        <title>Combination of measures distinguishes pre-miRNAs from other stem-loops in the genome of the newly sequenced Anopheles darlingi.</title>
        <authorList>
            <person name="Mendes N.D."/>
            <person name="Freitas A.T."/>
            <person name="Vasconcelos A.T."/>
            <person name="Sagot M.F."/>
        </authorList>
    </citation>
    <scope>NUCLEOTIDE SEQUENCE</scope>
</reference>
<gene>
    <name evidence="1" type="ORF">AND_005308</name>
</gene>
<reference evidence="1" key="3">
    <citation type="journal article" date="2013" name="Nucleic Acids Res.">
        <title>The genome of Anopheles darlingi, the main neotropical malaria vector.</title>
        <authorList>
            <person name="Marinotti O."/>
            <person name="Cerqueira G.C."/>
            <person name="de Almeida L.G."/>
            <person name="Ferro M.I."/>
            <person name="Loreto E.L."/>
            <person name="Zaha A."/>
            <person name="Teixeira S.M."/>
            <person name="Wespiser A.R."/>
            <person name="Almeida E Silva A."/>
            <person name="Schlindwein A.D."/>
            <person name="Pacheco A.C."/>
            <person name="Silva A.L."/>
            <person name="Graveley B.R."/>
            <person name="Walenz B.P."/>
            <person name="Lima Bde A."/>
            <person name="Ribeiro C.A."/>
            <person name="Nunes-Silva C.G."/>
            <person name="de Carvalho C.R."/>
            <person name="Soares C.M."/>
            <person name="de Menezes C.B."/>
            <person name="Matiolli C."/>
            <person name="Caffrey D."/>
            <person name="Araujo D.A."/>
            <person name="de Oliveira D.M."/>
            <person name="Golenbock D."/>
            <person name="Grisard E.C."/>
            <person name="Fantinatti-Garboggini F."/>
            <person name="de Carvalho F.M."/>
            <person name="Barcellos F.G."/>
            <person name="Prosdocimi F."/>
            <person name="May G."/>
            <person name="Azevedo Junior G.M."/>
            <person name="Guimaraes G.M."/>
            <person name="Goldman G.H."/>
            <person name="Padilha I.Q."/>
            <person name="Batista Jda S."/>
            <person name="Ferro J.A."/>
            <person name="Ribeiro J.M."/>
            <person name="Fietto J.L."/>
            <person name="Dabbas K.M."/>
            <person name="Cerdeira L."/>
            <person name="Agnez-Lima L.F."/>
            <person name="Brocchi M."/>
            <person name="de Carvalho M.O."/>
            <person name="Teixeira Mde M."/>
            <person name="Diniz Maia Mde M."/>
            <person name="Goldman M.H."/>
            <person name="Cruz Schneider M.P."/>
            <person name="Felipe M.S."/>
            <person name="Hungria M."/>
            <person name="Nicolas M.F."/>
            <person name="Pereira M."/>
            <person name="Montes M.A."/>
            <person name="Cantao M.E."/>
            <person name="Vincentz M."/>
            <person name="Rafael M.S."/>
            <person name="Silverman N."/>
            <person name="Stoco P.H."/>
            <person name="Souza R.C."/>
            <person name="Vicentini R."/>
            <person name="Gazzinelli R.T."/>
            <person name="Neves Rde O."/>
            <person name="Silva R."/>
            <person name="Astolfi-Filho S."/>
            <person name="Maciel T.E."/>
            <person name="Urmenyi T.P."/>
            <person name="Tadei W.P."/>
            <person name="Camargo E.P."/>
            <person name="de Vasconcelos A.T."/>
        </authorList>
    </citation>
    <scope>NUCLEOTIDE SEQUENCE</scope>
</reference>
<keyword evidence="3" id="KW-1185">Reference proteome</keyword>
<reference evidence="1" key="2">
    <citation type="submission" date="2010-05" db="EMBL/GenBank/DDBJ databases">
        <authorList>
            <person name="Almeida L.G."/>
            <person name="Nicolas M.F."/>
            <person name="Souza R.C."/>
            <person name="Vasconcelos A.T.R."/>
        </authorList>
    </citation>
    <scope>NUCLEOTIDE SEQUENCE</scope>
</reference>
<evidence type="ECO:0000313" key="2">
    <source>
        <dbReference type="EnsemblMetazoa" id="ADAC005308-PA"/>
    </source>
</evidence>
<dbReference type="SUPFAM" id="SSF53474">
    <property type="entry name" value="alpha/beta-Hydrolases"/>
    <property type="match status" value="1"/>
</dbReference>
<dbReference type="PANTHER" id="PTHR11005">
    <property type="entry name" value="LYSOSOMAL ACID LIPASE-RELATED"/>
    <property type="match status" value="1"/>
</dbReference>